<dbReference type="EMBL" id="CAJOBH010119923">
    <property type="protein sequence ID" value="CAF4706324.1"/>
    <property type="molecule type" value="Genomic_DNA"/>
</dbReference>
<feature type="region of interest" description="Disordered" evidence="1">
    <location>
        <begin position="90"/>
        <end position="112"/>
    </location>
</feature>
<dbReference type="AlphaFoldDB" id="A0A815QV72"/>
<evidence type="ECO:0000256" key="1">
    <source>
        <dbReference type="SAM" id="MobiDB-lite"/>
    </source>
</evidence>
<sequence>MIKFISIQPYGDNRMDILEKYLNLSKEYLPLNNLFPKSTKAKQDNRISTTNTNPSNELNSPVTHKKVSRSLLNSFSKMFRRTFMEPFSSTKRAPLKHAHSHSTHRKSDQSIMNENTYEHRRSLTLLDHHTNILTIILANFQPKRPQISDNMIKNYIDTCMNDYYFEKNQKRIQHENDSVQNLEPSTNFNETNISLSTMNTYDEGIISANTS</sequence>
<comment type="caution">
    <text evidence="2">The sequence shown here is derived from an EMBL/GenBank/DDBJ whole genome shotgun (WGS) entry which is preliminary data.</text>
</comment>
<feature type="non-terminal residue" evidence="2">
    <location>
        <position position="211"/>
    </location>
</feature>
<evidence type="ECO:0000313" key="4">
    <source>
        <dbReference type="Proteomes" id="UP000663855"/>
    </source>
</evidence>
<dbReference type="Proteomes" id="UP000663855">
    <property type="component" value="Unassembled WGS sequence"/>
</dbReference>
<dbReference type="EMBL" id="CAJNOV010011887">
    <property type="protein sequence ID" value="CAF1468358.1"/>
    <property type="molecule type" value="Genomic_DNA"/>
</dbReference>
<protein>
    <submittedName>
        <fullName evidence="2">Uncharacterized protein</fullName>
    </submittedName>
</protein>
<feature type="compositionally biased region" description="Polar residues" evidence="1">
    <location>
        <begin position="46"/>
        <end position="62"/>
    </location>
</feature>
<gene>
    <name evidence="3" type="ORF">BYL167_LOCUS44298</name>
    <name evidence="2" type="ORF">CJN711_LOCUS25516</name>
</gene>
<feature type="region of interest" description="Disordered" evidence="1">
    <location>
        <begin position="39"/>
        <end position="64"/>
    </location>
</feature>
<evidence type="ECO:0000313" key="3">
    <source>
        <dbReference type="EMBL" id="CAF4706324.1"/>
    </source>
</evidence>
<evidence type="ECO:0000313" key="2">
    <source>
        <dbReference type="EMBL" id="CAF1468358.1"/>
    </source>
</evidence>
<feature type="compositionally biased region" description="Basic residues" evidence="1">
    <location>
        <begin position="93"/>
        <end position="104"/>
    </location>
</feature>
<name>A0A815QV72_9BILA</name>
<reference evidence="2" key="1">
    <citation type="submission" date="2021-02" db="EMBL/GenBank/DDBJ databases">
        <authorList>
            <person name="Nowell W R."/>
        </authorList>
    </citation>
    <scope>NUCLEOTIDE SEQUENCE</scope>
</reference>
<proteinExistence type="predicted"/>
<organism evidence="2 4">
    <name type="scientific">Rotaria magnacalcarata</name>
    <dbReference type="NCBI Taxonomy" id="392030"/>
    <lineage>
        <taxon>Eukaryota</taxon>
        <taxon>Metazoa</taxon>
        <taxon>Spiralia</taxon>
        <taxon>Gnathifera</taxon>
        <taxon>Rotifera</taxon>
        <taxon>Eurotatoria</taxon>
        <taxon>Bdelloidea</taxon>
        <taxon>Philodinida</taxon>
        <taxon>Philodinidae</taxon>
        <taxon>Rotaria</taxon>
    </lineage>
</organism>
<accession>A0A815QV72</accession>
<dbReference type="Proteomes" id="UP000681967">
    <property type="component" value="Unassembled WGS sequence"/>
</dbReference>